<dbReference type="InterPro" id="IPR036430">
    <property type="entry name" value="RNase_T2-like_sf"/>
</dbReference>
<protein>
    <submittedName>
        <fullName evidence="13">Uncharacterized protein</fullName>
    </submittedName>
</protein>
<keyword evidence="9" id="KW-0325">Glycoprotein</keyword>
<dbReference type="PROSITE" id="PS51257">
    <property type="entry name" value="PROKAR_LIPOPROTEIN"/>
    <property type="match status" value="1"/>
</dbReference>
<dbReference type="GO" id="GO:0003723">
    <property type="term" value="F:RNA binding"/>
    <property type="evidence" value="ECO:0007669"/>
    <property type="project" value="InterPro"/>
</dbReference>
<comment type="subcellular location">
    <subcellularLocation>
        <location evidence="1">Secreted</location>
        <location evidence="1">Extracellular space</location>
    </subcellularLocation>
</comment>
<dbReference type="SUPFAM" id="SSF55895">
    <property type="entry name" value="Ribonuclease Rh-like"/>
    <property type="match status" value="1"/>
</dbReference>
<evidence type="ECO:0000256" key="6">
    <source>
        <dbReference type="ARBA" id="ARBA00022759"/>
    </source>
</evidence>
<comment type="caution">
    <text evidence="13">The sequence shown here is derived from an EMBL/GenBank/DDBJ whole genome shotgun (WGS) entry which is preliminary data.</text>
</comment>
<dbReference type="PANTHER" id="PTHR11240:SF81">
    <property type="entry name" value="RIBONUCLEASE S-2"/>
    <property type="match status" value="1"/>
</dbReference>
<dbReference type="GO" id="GO:0033897">
    <property type="term" value="F:ribonuclease T2 activity"/>
    <property type="evidence" value="ECO:0007669"/>
    <property type="project" value="InterPro"/>
</dbReference>
<comment type="similarity">
    <text evidence="2 11">Belongs to the RNase T2 family.</text>
</comment>
<dbReference type="Gene3D" id="3.90.730.10">
    <property type="entry name" value="Ribonuclease T2-like"/>
    <property type="match status" value="1"/>
</dbReference>
<organism evidence="13 14">
    <name type="scientific">Buddleja alternifolia</name>
    <dbReference type="NCBI Taxonomy" id="168488"/>
    <lineage>
        <taxon>Eukaryota</taxon>
        <taxon>Viridiplantae</taxon>
        <taxon>Streptophyta</taxon>
        <taxon>Embryophyta</taxon>
        <taxon>Tracheophyta</taxon>
        <taxon>Spermatophyta</taxon>
        <taxon>Magnoliopsida</taxon>
        <taxon>eudicotyledons</taxon>
        <taxon>Gunneridae</taxon>
        <taxon>Pentapetalae</taxon>
        <taxon>asterids</taxon>
        <taxon>lamiids</taxon>
        <taxon>Lamiales</taxon>
        <taxon>Scrophulariaceae</taxon>
        <taxon>Buddlejeae</taxon>
        <taxon>Buddleja</taxon>
    </lineage>
</organism>
<dbReference type="InterPro" id="IPR018188">
    <property type="entry name" value="RNase_T2_His_AS_1"/>
</dbReference>
<evidence type="ECO:0000256" key="5">
    <source>
        <dbReference type="ARBA" id="ARBA00022729"/>
    </source>
</evidence>
<dbReference type="Proteomes" id="UP000826271">
    <property type="component" value="Unassembled WGS sequence"/>
</dbReference>
<keyword evidence="5 12" id="KW-0732">Signal</keyword>
<dbReference type="EMBL" id="WHWC01000005">
    <property type="protein sequence ID" value="KAG8382622.1"/>
    <property type="molecule type" value="Genomic_DNA"/>
</dbReference>
<keyword evidence="3" id="KW-0964">Secreted</keyword>
<dbReference type="Pfam" id="PF00445">
    <property type="entry name" value="Ribonuclease_T2"/>
    <property type="match status" value="1"/>
</dbReference>
<evidence type="ECO:0000256" key="2">
    <source>
        <dbReference type="ARBA" id="ARBA00007469"/>
    </source>
</evidence>
<evidence type="ECO:0000256" key="11">
    <source>
        <dbReference type="RuleBase" id="RU004328"/>
    </source>
</evidence>
<evidence type="ECO:0000256" key="9">
    <source>
        <dbReference type="ARBA" id="ARBA00023180"/>
    </source>
</evidence>
<keyword evidence="8" id="KW-1015">Disulfide bond</keyword>
<feature type="chain" id="PRO_5043372512" evidence="12">
    <location>
        <begin position="27"/>
        <end position="257"/>
    </location>
</feature>
<proteinExistence type="inferred from homology"/>
<dbReference type="InterPro" id="IPR033697">
    <property type="entry name" value="Ribonuclease_T2_eukaryotic"/>
</dbReference>
<reference evidence="13" key="1">
    <citation type="submission" date="2019-10" db="EMBL/GenBank/DDBJ databases">
        <authorList>
            <person name="Zhang R."/>
            <person name="Pan Y."/>
            <person name="Wang J."/>
            <person name="Ma R."/>
            <person name="Yu S."/>
        </authorList>
    </citation>
    <scope>NUCLEOTIDE SEQUENCE</scope>
    <source>
        <strain evidence="13">LA-IB0</strain>
        <tissue evidence="13">Leaf</tissue>
    </source>
</reference>
<evidence type="ECO:0000256" key="8">
    <source>
        <dbReference type="ARBA" id="ARBA00023157"/>
    </source>
</evidence>
<evidence type="ECO:0000313" key="14">
    <source>
        <dbReference type="Proteomes" id="UP000826271"/>
    </source>
</evidence>
<dbReference type="GO" id="GO:0006401">
    <property type="term" value="P:RNA catabolic process"/>
    <property type="evidence" value="ECO:0007669"/>
    <property type="project" value="TreeGrafter"/>
</dbReference>
<dbReference type="GO" id="GO:0016787">
    <property type="term" value="F:hydrolase activity"/>
    <property type="evidence" value="ECO:0007669"/>
    <property type="project" value="UniProtKB-KW"/>
</dbReference>
<sequence length="257" mass="30054">MAAKSIKISIFVCVISFFILWSGCVAPPREYDHFKLVQQWPPAFCKINKCTTIVHRPNNFTIHGLWPDNKSGPPLNNCDWNIASEYKLIEDKQLVRRLNMTWPDLKRRSTRHRRRQIFWREQWNKHGRCAWKFFQKLFPHDEQKHYFKTALDLKDKFDLLKILQDKQIKPGNEVDVRHVCRNISQATGGQDPIVKCTNYTQNTTGEMVVQLAEIIICFNRNASDVIHCPPRNGSLYIGCPKSNVVHFLAWSPTYSAV</sequence>
<evidence type="ECO:0000256" key="7">
    <source>
        <dbReference type="ARBA" id="ARBA00022801"/>
    </source>
</evidence>
<dbReference type="PANTHER" id="PTHR11240">
    <property type="entry name" value="RIBONUCLEASE T2"/>
    <property type="match status" value="1"/>
</dbReference>
<evidence type="ECO:0000256" key="4">
    <source>
        <dbReference type="ARBA" id="ARBA00022722"/>
    </source>
</evidence>
<keyword evidence="10" id="KW-0456">Lyase</keyword>
<keyword evidence="14" id="KW-1185">Reference proteome</keyword>
<feature type="signal peptide" evidence="12">
    <location>
        <begin position="1"/>
        <end position="26"/>
    </location>
</feature>
<name>A0AAV6XRD1_9LAMI</name>
<dbReference type="InterPro" id="IPR001568">
    <property type="entry name" value="RNase_T2-like"/>
</dbReference>
<keyword evidence="7" id="KW-0378">Hydrolase</keyword>
<dbReference type="CDD" id="cd01061">
    <property type="entry name" value="RNase_T2_euk"/>
    <property type="match status" value="1"/>
</dbReference>
<evidence type="ECO:0000256" key="3">
    <source>
        <dbReference type="ARBA" id="ARBA00022525"/>
    </source>
</evidence>
<evidence type="ECO:0000313" key="13">
    <source>
        <dbReference type="EMBL" id="KAG8382622.1"/>
    </source>
</evidence>
<keyword evidence="6" id="KW-0255">Endonuclease</keyword>
<dbReference type="GO" id="GO:0005576">
    <property type="term" value="C:extracellular region"/>
    <property type="evidence" value="ECO:0007669"/>
    <property type="project" value="UniProtKB-SubCell"/>
</dbReference>
<dbReference type="PROSITE" id="PS00530">
    <property type="entry name" value="RNASE_T2_1"/>
    <property type="match status" value="1"/>
</dbReference>
<gene>
    <name evidence="13" type="ORF">BUALT_Bualt05G0096600</name>
</gene>
<evidence type="ECO:0000256" key="12">
    <source>
        <dbReference type="SAM" id="SignalP"/>
    </source>
</evidence>
<dbReference type="AlphaFoldDB" id="A0AAV6XRD1"/>
<evidence type="ECO:0000256" key="1">
    <source>
        <dbReference type="ARBA" id="ARBA00004239"/>
    </source>
</evidence>
<keyword evidence="4" id="KW-0540">Nuclease</keyword>
<accession>A0AAV6XRD1</accession>
<evidence type="ECO:0000256" key="10">
    <source>
        <dbReference type="ARBA" id="ARBA00023239"/>
    </source>
</evidence>